<sequence length="543" mass="58626">MRLFRASLASCILLHAQQGLSLVYEEINPLEVEPHPLVVRGSAYSNLDLLKHNSFYYSGSKNGQLSLANFTVSVEGEQESIVSMERFENLLESVHCTNRSIGMTFKEEQAYAYTKHAWQWVNELDDRTFVMVAGKGYCKWNTNRLPFVVSRITYDEGTKTTNLQGRASHWEEVAHTYELIIGNQKAPSSAARRDIDRSASLDFNHIVPVKSGRLPDDKIDVTWDCADCSTHGAFDLGLHVKTVAKIPRAGSLSLSPNGVSATFMPRLALDGDFKDQTSREIDIGRIPITGISIPGGILNIGPQIVFSLGYIMGPVTGTATVTAGMSVNLDDSAEVSIDMPSRNVEASGWTPSVEAIPMTVDAEIEGEIELHPKVSLQISAQVIGKGFEIGLNLKPNLAATISAVHETEGACPDDPKHRENGVKVDPSASVSLNFEGTVGDKNSTPDVDKTLAEYTAPLEPRCYPLGSEDSSTPVPSGSATPSSSIRPTSSASSTPLTTPSSTLPTSSTPLSSSIPPPTSSATDPAKRSHHHRRMGSHRRHGHL</sequence>
<organism evidence="5 6">
    <name type="scientific">Petromyces alliaceus</name>
    <name type="common">Aspergillus alliaceus</name>
    <dbReference type="NCBI Taxonomy" id="209559"/>
    <lineage>
        <taxon>Eukaryota</taxon>
        <taxon>Fungi</taxon>
        <taxon>Dikarya</taxon>
        <taxon>Ascomycota</taxon>
        <taxon>Pezizomycotina</taxon>
        <taxon>Eurotiomycetes</taxon>
        <taxon>Eurotiomycetidae</taxon>
        <taxon>Eurotiales</taxon>
        <taxon>Aspergillaceae</taxon>
        <taxon>Aspergillus</taxon>
        <taxon>Aspergillus subgen. Circumdati</taxon>
    </lineage>
</organism>
<evidence type="ECO:0000256" key="2">
    <source>
        <dbReference type="SAM" id="SignalP"/>
    </source>
</evidence>
<feature type="region of interest" description="Disordered" evidence="1">
    <location>
        <begin position="408"/>
        <end position="543"/>
    </location>
</feature>
<dbReference type="InterPro" id="IPR054293">
    <property type="entry name" value="DUF7029"/>
</dbReference>
<keyword evidence="2" id="KW-0732">Signal</keyword>
<evidence type="ECO:0000256" key="1">
    <source>
        <dbReference type="SAM" id="MobiDB-lite"/>
    </source>
</evidence>
<evidence type="ECO:0000313" key="5">
    <source>
        <dbReference type="EMBL" id="KAF5858795.1"/>
    </source>
</evidence>
<proteinExistence type="predicted"/>
<evidence type="ECO:0000259" key="3">
    <source>
        <dbReference type="Pfam" id="PF22974"/>
    </source>
</evidence>
<comment type="caution">
    <text evidence="5">The sequence shown here is derived from an EMBL/GenBank/DDBJ whole genome shotgun (WGS) entry which is preliminary data.</text>
</comment>
<dbReference type="Proteomes" id="UP000541154">
    <property type="component" value="Unassembled WGS sequence"/>
</dbReference>
<feature type="compositionally biased region" description="Low complexity" evidence="1">
    <location>
        <begin position="478"/>
        <end position="523"/>
    </location>
</feature>
<dbReference type="EMBL" id="SPNV01000191">
    <property type="protein sequence ID" value="KAF5858795.1"/>
    <property type="molecule type" value="Genomic_DNA"/>
</dbReference>
<feature type="signal peptide" evidence="2">
    <location>
        <begin position="1"/>
        <end position="19"/>
    </location>
</feature>
<feature type="compositionally biased region" description="Basic and acidic residues" evidence="1">
    <location>
        <begin position="408"/>
        <end position="422"/>
    </location>
</feature>
<dbReference type="InterPro" id="IPR055647">
    <property type="entry name" value="DUF7223"/>
</dbReference>
<feature type="compositionally biased region" description="Basic residues" evidence="1">
    <location>
        <begin position="527"/>
        <end position="543"/>
    </location>
</feature>
<name>A0A8H6E599_PETAA</name>
<keyword evidence="6" id="KW-1185">Reference proteome</keyword>
<dbReference type="Pfam" id="PF23865">
    <property type="entry name" value="DUF7223"/>
    <property type="match status" value="1"/>
</dbReference>
<dbReference type="AlphaFoldDB" id="A0A8H6E599"/>
<gene>
    <name evidence="5" type="ORF">ETB97_003798</name>
</gene>
<feature type="chain" id="PRO_5034554306" evidence="2">
    <location>
        <begin position="20"/>
        <end position="543"/>
    </location>
</feature>
<feature type="domain" description="DUF7029" evidence="3">
    <location>
        <begin position="77"/>
        <end position="178"/>
    </location>
</feature>
<accession>A0A8H6E599</accession>
<protein>
    <submittedName>
        <fullName evidence="5">Uncharacterized protein</fullName>
    </submittedName>
</protein>
<reference evidence="5 6" key="1">
    <citation type="submission" date="2019-04" db="EMBL/GenBank/DDBJ databases">
        <title>Aspergillus burnettii sp. nov., novel species from soil in southeast Queensland.</title>
        <authorList>
            <person name="Gilchrist C.L.M."/>
            <person name="Pitt J.I."/>
            <person name="Lange L."/>
            <person name="Lacey H.J."/>
            <person name="Vuong D."/>
            <person name="Midgley D.J."/>
            <person name="Greenfield P."/>
            <person name="Bradbury M."/>
            <person name="Lacey E."/>
            <person name="Busk P.K."/>
            <person name="Pilgaard B."/>
            <person name="Chooi Y.H."/>
            <person name="Piggott A.M."/>
        </authorList>
    </citation>
    <scope>NUCLEOTIDE SEQUENCE [LARGE SCALE GENOMIC DNA]</scope>
    <source>
        <strain evidence="5 6">FRR 5400</strain>
    </source>
</reference>
<evidence type="ECO:0000259" key="4">
    <source>
        <dbReference type="Pfam" id="PF23865"/>
    </source>
</evidence>
<evidence type="ECO:0000313" key="6">
    <source>
        <dbReference type="Proteomes" id="UP000541154"/>
    </source>
</evidence>
<feature type="compositionally biased region" description="Polar residues" evidence="1">
    <location>
        <begin position="468"/>
        <end position="477"/>
    </location>
</feature>
<dbReference type="Pfam" id="PF22974">
    <property type="entry name" value="DUF7029"/>
    <property type="match status" value="1"/>
</dbReference>
<feature type="compositionally biased region" description="Polar residues" evidence="1">
    <location>
        <begin position="428"/>
        <end position="445"/>
    </location>
</feature>
<feature type="domain" description="DUF7223" evidence="4">
    <location>
        <begin position="218"/>
        <end position="463"/>
    </location>
</feature>